<dbReference type="WBParaSite" id="PSAMB.scaffold1557size30021.g13774.t1">
    <property type="protein sequence ID" value="PSAMB.scaffold1557size30021.g13774.t1"/>
    <property type="gene ID" value="PSAMB.scaffold1557size30021.g13774"/>
</dbReference>
<feature type="chain" id="PRO_5037518072" evidence="1">
    <location>
        <begin position="19"/>
        <end position="107"/>
    </location>
</feature>
<reference evidence="3" key="1">
    <citation type="submission" date="2022-11" db="UniProtKB">
        <authorList>
            <consortium name="WormBaseParasite"/>
        </authorList>
    </citation>
    <scope>IDENTIFICATION</scope>
</reference>
<evidence type="ECO:0000313" key="2">
    <source>
        <dbReference type="Proteomes" id="UP000887566"/>
    </source>
</evidence>
<name>A0A914V5F4_9BILA</name>
<evidence type="ECO:0000256" key="1">
    <source>
        <dbReference type="SAM" id="SignalP"/>
    </source>
</evidence>
<protein>
    <submittedName>
        <fullName evidence="3">Secreted protein</fullName>
    </submittedName>
</protein>
<dbReference type="Proteomes" id="UP000887566">
    <property type="component" value="Unplaced"/>
</dbReference>
<sequence>MGASCLLFFSCACMMVYCFVSENRSLRRTRVQQCLILSLSQHALEVQIRPVDSSAAETPNAVPSLMSGYHPAMAAVKSESSMYNINPGMVSLTSMYATNGKKLKLHI</sequence>
<keyword evidence="2" id="KW-1185">Reference proteome</keyword>
<accession>A0A914V5F4</accession>
<proteinExistence type="predicted"/>
<keyword evidence="1" id="KW-0732">Signal</keyword>
<evidence type="ECO:0000313" key="3">
    <source>
        <dbReference type="WBParaSite" id="PSAMB.scaffold1557size30021.g13774.t1"/>
    </source>
</evidence>
<dbReference type="AlphaFoldDB" id="A0A914V5F4"/>
<feature type="signal peptide" evidence="1">
    <location>
        <begin position="1"/>
        <end position="18"/>
    </location>
</feature>
<organism evidence="2 3">
    <name type="scientific">Plectus sambesii</name>
    <dbReference type="NCBI Taxonomy" id="2011161"/>
    <lineage>
        <taxon>Eukaryota</taxon>
        <taxon>Metazoa</taxon>
        <taxon>Ecdysozoa</taxon>
        <taxon>Nematoda</taxon>
        <taxon>Chromadorea</taxon>
        <taxon>Plectida</taxon>
        <taxon>Plectina</taxon>
        <taxon>Plectoidea</taxon>
        <taxon>Plectidae</taxon>
        <taxon>Plectus</taxon>
    </lineage>
</organism>